<reference evidence="2" key="2">
    <citation type="submission" date="2015-01" db="EMBL/GenBank/DDBJ databases">
        <title>Evolutionary Origins and Diversification of the Mycorrhizal Mutualists.</title>
        <authorList>
            <consortium name="DOE Joint Genome Institute"/>
            <consortium name="Mycorrhizal Genomics Consortium"/>
            <person name="Kohler A."/>
            <person name="Kuo A."/>
            <person name="Nagy L.G."/>
            <person name="Floudas D."/>
            <person name="Copeland A."/>
            <person name="Barry K.W."/>
            <person name="Cichocki N."/>
            <person name="Veneault-Fourrey C."/>
            <person name="LaButti K."/>
            <person name="Lindquist E.A."/>
            <person name="Lipzen A."/>
            <person name="Lundell T."/>
            <person name="Morin E."/>
            <person name="Murat C."/>
            <person name="Riley R."/>
            <person name="Ohm R."/>
            <person name="Sun H."/>
            <person name="Tunlid A."/>
            <person name="Henrissat B."/>
            <person name="Grigoriev I.V."/>
            <person name="Hibbett D.S."/>
            <person name="Martin F."/>
        </authorList>
    </citation>
    <scope>NUCLEOTIDE SEQUENCE [LARGE SCALE GENOMIC DNA]</scope>
    <source>
        <strain evidence="2">Marx 270</strain>
    </source>
</reference>
<accession>A0A0C3PBL1</accession>
<reference evidence="1 2" key="1">
    <citation type="submission" date="2014-04" db="EMBL/GenBank/DDBJ databases">
        <authorList>
            <consortium name="DOE Joint Genome Institute"/>
            <person name="Kuo A."/>
            <person name="Kohler A."/>
            <person name="Costa M.D."/>
            <person name="Nagy L.G."/>
            <person name="Floudas D."/>
            <person name="Copeland A."/>
            <person name="Barry K.W."/>
            <person name="Cichocki N."/>
            <person name="Veneault-Fourrey C."/>
            <person name="LaButti K."/>
            <person name="Lindquist E.A."/>
            <person name="Lipzen A."/>
            <person name="Lundell T."/>
            <person name="Morin E."/>
            <person name="Murat C."/>
            <person name="Sun H."/>
            <person name="Tunlid A."/>
            <person name="Henrissat B."/>
            <person name="Grigoriev I.V."/>
            <person name="Hibbett D.S."/>
            <person name="Martin F."/>
            <person name="Nordberg H.P."/>
            <person name="Cantor M.N."/>
            <person name="Hua S.X."/>
        </authorList>
    </citation>
    <scope>NUCLEOTIDE SEQUENCE [LARGE SCALE GENOMIC DNA]</scope>
    <source>
        <strain evidence="1 2">Marx 270</strain>
    </source>
</reference>
<dbReference type="HOGENOM" id="CLU_2813430_0_0_1"/>
<proteinExistence type="predicted"/>
<gene>
    <name evidence="1" type="ORF">M404DRAFT_999934</name>
</gene>
<dbReference type="EMBL" id="KN831967">
    <property type="protein sequence ID" value="KIO05331.1"/>
    <property type="molecule type" value="Genomic_DNA"/>
</dbReference>
<sequence>MTQVYSIPVSDLLLPSIISSGKLPIAFPFSTYSAPHSPIPHSINHIPNQHLLINSTSNTVILVNLTS</sequence>
<name>A0A0C3PBL1_PISTI</name>
<dbReference type="AlphaFoldDB" id="A0A0C3PBL1"/>
<evidence type="ECO:0000313" key="1">
    <source>
        <dbReference type="EMBL" id="KIO05331.1"/>
    </source>
</evidence>
<dbReference type="Proteomes" id="UP000054217">
    <property type="component" value="Unassembled WGS sequence"/>
</dbReference>
<evidence type="ECO:0000313" key="2">
    <source>
        <dbReference type="Proteomes" id="UP000054217"/>
    </source>
</evidence>
<dbReference type="InParanoid" id="A0A0C3PBL1"/>
<keyword evidence="2" id="KW-1185">Reference proteome</keyword>
<organism evidence="1 2">
    <name type="scientific">Pisolithus tinctorius Marx 270</name>
    <dbReference type="NCBI Taxonomy" id="870435"/>
    <lineage>
        <taxon>Eukaryota</taxon>
        <taxon>Fungi</taxon>
        <taxon>Dikarya</taxon>
        <taxon>Basidiomycota</taxon>
        <taxon>Agaricomycotina</taxon>
        <taxon>Agaricomycetes</taxon>
        <taxon>Agaricomycetidae</taxon>
        <taxon>Boletales</taxon>
        <taxon>Sclerodermatineae</taxon>
        <taxon>Pisolithaceae</taxon>
        <taxon>Pisolithus</taxon>
    </lineage>
</organism>
<protein>
    <submittedName>
        <fullName evidence="1">Uncharacterized protein</fullName>
    </submittedName>
</protein>